<organism evidence="1 2">
    <name type="scientific">Rheinheimera lutimaris</name>
    <dbReference type="NCBI Taxonomy" id="2740584"/>
    <lineage>
        <taxon>Bacteria</taxon>
        <taxon>Pseudomonadati</taxon>
        <taxon>Pseudomonadota</taxon>
        <taxon>Gammaproteobacteria</taxon>
        <taxon>Chromatiales</taxon>
        <taxon>Chromatiaceae</taxon>
        <taxon>Rheinheimera</taxon>
    </lineage>
</organism>
<dbReference type="RefSeq" id="WP_173501233.1">
    <property type="nucleotide sequence ID" value="NZ_JABSOD010000009.1"/>
</dbReference>
<protein>
    <recommendedName>
        <fullName evidence="3">Methyl-accepting chemotaxis protein</fullName>
    </recommendedName>
</protein>
<dbReference type="Proteomes" id="UP000523161">
    <property type="component" value="Unassembled WGS sequence"/>
</dbReference>
<proteinExistence type="predicted"/>
<gene>
    <name evidence="1" type="ORF">HRH59_10695</name>
</gene>
<evidence type="ECO:0000313" key="1">
    <source>
        <dbReference type="EMBL" id="NRQ43020.1"/>
    </source>
</evidence>
<accession>A0A7Y5EHZ8</accession>
<sequence>MKSINEELAVVVSGTINENMDNIANAVESTTVKSTELSVSSQQLRQMASEMKKSLSGFKL</sequence>
<name>A0A7Y5EHZ8_9GAMM</name>
<dbReference type="Gene3D" id="1.10.287.950">
    <property type="entry name" value="Methyl-accepting chemotaxis protein"/>
    <property type="match status" value="1"/>
</dbReference>
<evidence type="ECO:0000313" key="2">
    <source>
        <dbReference type="Proteomes" id="UP000523161"/>
    </source>
</evidence>
<dbReference type="EMBL" id="JABSOD010000009">
    <property type="protein sequence ID" value="NRQ43020.1"/>
    <property type="molecule type" value="Genomic_DNA"/>
</dbReference>
<evidence type="ECO:0008006" key="3">
    <source>
        <dbReference type="Google" id="ProtNLM"/>
    </source>
</evidence>
<reference evidence="1 2" key="1">
    <citation type="submission" date="2020-06" db="EMBL/GenBank/DDBJ databases">
        <title>Rheinheimera sp. nov., a marine bacterium isolated from coastal.</title>
        <authorList>
            <person name="Yu Q."/>
            <person name="Qi Y."/>
            <person name="Pu J."/>
        </authorList>
    </citation>
    <scope>NUCLEOTIDE SEQUENCE [LARGE SCALE GENOMIC DNA]</scope>
    <source>
        <strain evidence="1 2">YQF-2</strain>
    </source>
</reference>
<dbReference type="AlphaFoldDB" id="A0A7Y5EHZ8"/>
<keyword evidence="2" id="KW-1185">Reference proteome</keyword>
<comment type="caution">
    <text evidence="1">The sequence shown here is derived from an EMBL/GenBank/DDBJ whole genome shotgun (WGS) entry which is preliminary data.</text>
</comment>